<dbReference type="Pfam" id="PF07853">
    <property type="entry name" value="DUF1648"/>
    <property type="match status" value="1"/>
</dbReference>
<keyword evidence="1" id="KW-0472">Membrane</keyword>
<gene>
    <name evidence="3" type="ORF">PU630_16805</name>
</gene>
<name>A0ABY8C201_9MICO</name>
<feature type="domain" description="DUF1648" evidence="2">
    <location>
        <begin position="30"/>
        <end position="59"/>
    </location>
</feature>
<accession>A0ABY8C201</accession>
<organism evidence="3 4">
    <name type="scientific">Microbacterium horticulturae</name>
    <dbReference type="NCBI Taxonomy" id="3028316"/>
    <lineage>
        <taxon>Bacteria</taxon>
        <taxon>Bacillati</taxon>
        <taxon>Actinomycetota</taxon>
        <taxon>Actinomycetes</taxon>
        <taxon>Micrococcales</taxon>
        <taxon>Microbacteriaceae</taxon>
        <taxon>Microbacterium</taxon>
    </lineage>
</organism>
<feature type="transmembrane region" description="Helical" evidence="1">
    <location>
        <begin position="116"/>
        <end position="141"/>
    </location>
</feature>
<sequence>MRVPSPGLLVAAAATWVAPIAVLVDRMSAESIPAKVPTQWNLTGNVDSWMPTQLAFVAAFVPGLAGAVLLTVIVLGAGDDISRVRGAAGLASGALLTSFIAFTWFSSVALSASGDLFIAGLVPPLLGGLAVAVAVFAGAAAPRRKRSATTP</sequence>
<evidence type="ECO:0000256" key="1">
    <source>
        <dbReference type="SAM" id="Phobius"/>
    </source>
</evidence>
<proteinExistence type="predicted"/>
<protein>
    <submittedName>
        <fullName evidence="3">DUF1648 domain-containing protein</fullName>
    </submittedName>
</protein>
<dbReference type="Proteomes" id="UP001214553">
    <property type="component" value="Chromosome"/>
</dbReference>
<feature type="transmembrane region" description="Helical" evidence="1">
    <location>
        <begin position="87"/>
        <end position="110"/>
    </location>
</feature>
<dbReference type="EMBL" id="CP119108">
    <property type="protein sequence ID" value="WEG08878.1"/>
    <property type="molecule type" value="Genomic_DNA"/>
</dbReference>
<dbReference type="RefSeq" id="WP_275278205.1">
    <property type="nucleotide sequence ID" value="NZ_CP119108.1"/>
</dbReference>
<evidence type="ECO:0000313" key="3">
    <source>
        <dbReference type="EMBL" id="WEG08878.1"/>
    </source>
</evidence>
<reference evidence="3 4" key="1">
    <citation type="submission" date="2023-03" db="EMBL/GenBank/DDBJ databases">
        <title>Genome sequence of Microbacterium sp. KACC 23027.</title>
        <authorList>
            <person name="Kim S."/>
            <person name="Heo J."/>
            <person name="Kwon S.-W."/>
        </authorList>
    </citation>
    <scope>NUCLEOTIDE SEQUENCE [LARGE SCALE GENOMIC DNA]</scope>
    <source>
        <strain evidence="3 4">KACC 23027</strain>
    </source>
</reference>
<keyword evidence="1" id="KW-1133">Transmembrane helix</keyword>
<dbReference type="InterPro" id="IPR012867">
    <property type="entry name" value="DUF1648"/>
</dbReference>
<keyword evidence="4" id="KW-1185">Reference proteome</keyword>
<keyword evidence="1" id="KW-0812">Transmembrane</keyword>
<evidence type="ECO:0000259" key="2">
    <source>
        <dbReference type="Pfam" id="PF07853"/>
    </source>
</evidence>
<feature type="transmembrane region" description="Helical" evidence="1">
    <location>
        <begin position="53"/>
        <end position="75"/>
    </location>
</feature>
<evidence type="ECO:0000313" key="4">
    <source>
        <dbReference type="Proteomes" id="UP001214553"/>
    </source>
</evidence>